<dbReference type="EMBL" id="CP040098">
    <property type="protein sequence ID" value="QCQ21200.1"/>
    <property type="molecule type" value="Genomic_DNA"/>
</dbReference>
<accession>A0A4P8L0G1</accession>
<protein>
    <recommendedName>
        <fullName evidence="2">Anti-sigma factor antagonist</fullName>
    </recommendedName>
</protein>
<dbReference type="SUPFAM" id="SSF52091">
    <property type="entry name" value="SpoIIaa-like"/>
    <property type="match status" value="1"/>
</dbReference>
<evidence type="ECO:0000256" key="2">
    <source>
        <dbReference type="RuleBase" id="RU003749"/>
    </source>
</evidence>
<dbReference type="Gene3D" id="3.30.750.24">
    <property type="entry name" value="STAS domain"/>
    <property type="match status" value="1"/>
</dbReference>
<dbReference type="Proteomes" id="UP000298602">
    <property type="component" value="Chromosome"/>
</dbReference>
<dbReference type="InterPro" id="IPR052746">
    <property type="entry name" value="MlaB_ABC_Transporter"/>
</dbReference>
<dbReference type="AlphaFoldDB" id="A0A4P8L0G1"/>
<organism evidence="4 5">
    <name type="scientific">Desulfoglaeba alkanexedens ALDC</name>
    <dbReference type="NCBI Taxonomy" id="980445"/>
    <lineage>
        <taxon>Bacteria</taxon>
        <taxon>Pseudomonadati</taxon>
        <taxon>Thermodesulfobacteriota</taxon>
        <taxon>Syntrophobacteria</taxon>
        <taxon>Syntrophobacterales</taxon>
        <taxon>Syntrophobacteraceae</taxon>
        <taxon>Desulfoglaeba</taxon>
    </lineage>
</organism>
<dbReference type="InterPro" id="IPR002645">
    <property type="entry name" value="STAS_dom"/>
</dbReference>
<sequence>MKWIKERGPVVAFEGRLDKETVPEARRRVLKALKRNPAGSLDVDLSRLERMDTAGVALLVELHRNALRKGGKVRLRGLNEGARRMIQLARLDQVLEVAEEA</sequence>
<dbReference type="RefSeq" id="WP_137423169.1">
    <property type="nucleotide sequence ID" value="NZ_CP040098.1"/>
</dbReference>
<feature type="domain" description="STAS" evidence="3">
    <location>
        <begin position="10"/>
        <end position="101"/>
    </location>
</feature>
<dbReference type="PANTHER" id="PTHR35849:SF2">
    <property type="entry name" value="BLR2341 PROTEIN"/>
    <property type="match status" value="1"/>
</dbReference>
<dbReference type="InterPro" id="IPR058548">
    <property type="entry name" value="MlaB-like_STAS"/>
</dbReference>
<gene>
    <name evidence="4" type="ORF">FDQ92_02730</name>
</gene>
<evidence type="ECO:0000256" key="1">
    <source>
        <dbReference type="ARBA" id="ARBA00009013"/>
    </source>
</evidence>
<proteinExistence type="inferred from homology"/>
<dbReference type="InterPro" id="IPR036513">
    <property type="entry name" value="STAS_dom_sf"/>
</dbReference>
<reference evidence="4 5" key="1">
    <citation type="submission" date="2019-05" db="EMBL/GenBank/DDBJ databases">
        <title>The Complete Genome Sequence of the n-alkane-degrading Desulfoglaeba alkanexedens ALDC reveals multiple alkylsuccinate synthase gene clusters.</title>
        <authorList>
            <person name="Callaghan A.V."/>
            <person name="Davidova I.A."/>
            <person name="Duncan K.E."/>
            <person name="Morris B."/>
            <person name="McInerney M.J."/>
        </authorList>
    </citation>
    <scope>NUCLEOTIDE SEQUENCE [LARGE SCALE GENOMIC DNA]</scope>
    <source>
        <strain evidence="4 5">ALDC</strain>
    </source>
</reference>
<dbReference type="InterPro" id="IPR003658">
    <property type="entry name" value="Anti-sigma_ant"/>
</dbReference>
<evidence type="ECO:0000259" key="3">
    <source>
        <dbReference type="PROSITE" id="PS50801"/>
    </source>
</evidence>
<dbReference type="Pfam" id="PF13466">
    <property type="entry name" value="STAS_2"/>
    <property type="match status" value="1"/>
</dbReference>
<dbReference type="CDD" id="cd07043">
    <property type="entry name" value="STAS_anti-anti-sigma_factors"/>
    <property type="match status" value="1"/>
</dbReference>
<name>A0A4P8L0G1_9BACT</name>
<dbReference type="GO" id="GO:0043856">
    <property type="term" value="F:anti-sigma factor antagonist activity"/>
    <property type="evidence" value="ECO:0007669"/>
    <property type="project" value="InterPro"/>
</dbReference>
<dbReference type="OrthoDB" id="5517913at2"/>
<dbReference type="KEGG" id="dax:FDQ92_02730"/>
<evidence type="ECO:0000313" key="4">
    <source>
        <dbReference type="EMBL" id="QCQ21200.1"/>
    </source>
</evidence>
<comment type="similarity">
    <text evidence="1 2">Belongs to the anti-sigma-factor antagonist family.</text>
</comment>
<dbReference type="NCBIfam" id="TIGR00377">
    <property type="entry name" value="ant_ant_sig"/>
    <property type="match status" value="1"/>
</dbReference>
<dbReference type="PANTHER" id="PTHR35849">
    <property type="entry name" value="BLR2341 PROTEIN"/>
    <property type="match status" value="1"/>
</dbReference>
<keyword evidence="5" id="KW-1185">Reference proteome</keyword>
<reference evidence="4 5" key="2">
    <citation type="submission" date="2019-05" db="EMBL/GenBank/DDBJ databases">
        <authorList>
            <person name="Suflita J.M."/>
            <person name="Marks C.R."/>
        </authorList>
    </citation>
    <scope>NUCLEOTIDE SEQUENCE [LARGE SCALE GENOMIC DNA]</scope>
    <source>
        <strain evidence="4 5">ALDC</strain>
    </source>
</reference>
<evidence type="ECO:0000313" key="5">
    <source>
        <dbReference type="Proteomes" id="UP000298602"/>
    </source>
</evidence>
<dbReference type="PROSITE" id="PS50801">
    <property type="entry name" value="STAS"/>
    <property type="match status" value="1"/>
</dbReference>